<accession>A0A854PLT0</accession>
<dbReference type="InterPro" id="IPR029063">
    <property type="entry name" value="SAM-dependent_MTases_sf"/>
</dbReference>
<feature type="domain" description="Type II methyltransferase M.TaqI-like" evidence="1">
    <location>
        <begin position="6"/>
        <end position="90"/>
    </location>
</feature>
<evidence type="ECO:0000313" key="3">
    <source>
        <dbReference type="Proteomes" id="UP000198437"/>
    </source>
</evidence>
<evidence type="ECO:0000313" key="2">
    <source>
        <dbReference type="EMBL" id="OXC22270.1"/>
    </source>
</evidence>
<gene>
    <name evidence="2" type="ORF">AYP82_09515</name>
</gene>
<reference evidence="2 3" key="1">
    <citation type="submission" date="2016-05" db="EMBL/GenBank/DDBJ databases">
        <authorList>
            <person name="Johnson T.J."/>
            <person name="Youmans B.P."/>
            <person name="Case K.A."/>
        </authorList>
    </citation>
    <scope>NUCLEOTIDE SEQUENCE [LARGE SCALE GENOMIC DNA]</scope>
    <source>
        <strain evidence="2 3">UMNLC6</strain>
    </source>
</reference>
<dbReference type="Proteomes" id="UP000198437">
    <property type="component" value="Unassembled WGS sequence"/>
</dbReference>
<dbReference type="PROSITE" id="PS00092">
    <property type="entry name" value="N6_MTASE"/>
    <property type="match status" value="1"/>
</dbReference>
<dbReference type="GO" id="GO:0006304">
    <property type="term" value="P:DNA modification"/>
    <property type="evidence" value="ECO:0007669"/>
    <property type="project" value="InterPro"/>
</dbReference>
<dbReference type="GO" id="GO:0032259">
    <property type="term" value="P:methylation"/>
    <property type="evidence" value="ECO:0007669"/>
    <property type="project" value="InterPro"/>
</dbReference>
<comment type="caution">
    <text evidence="2">The sequence shown here is derived from an EMBL/GenBank/DDBJ whole genome shotgun (WGS) entry which is preliminary data.</text>
</comment>
<dbReference type="Gene3D" id="3.40.50.150">
    <property type="entry name" value="Vaccinia Virus protein VP39"/>
    <property type="match status" value="1"/>
</dbReference>
<dbReference type="SUPFAM" id="SSF53335">
    <property type="entry name" value="S-adenosyl-L-methionine-dependent methyltransferases"/>
    <property type="match status" value="1"/>
</dbReference>
<dbReference type="GO" id="GO:0009007">
    <property type="term" value="F:site-specific DNA-methyltransferase (adenine-specific) activity"/>
    <property type="evidence" value="ECO:0007669"/>
    <property type="project" value="UniProtKB-EC"/>
</dbReference>
<organism evidence="2 3">
    <name type="scientific">Lactobacillus crispatus</name>
    <dbReference type="NCBI Taxonomy" id="47770"/>
    <lineage>
        <taxon>Bacteria</taxon>
        <taxon>Bacillati</taxon>
        <taxon>Bacillota</taxon>
        <taxon>Bacilli</taxon>
        <taxon>Lactobacillales</taxon>
        <taxon>Lactobacillaceae</taxon>
        <taxon>Lactobacillus</taxon>
    </lineage>
</organism>
<dbReference type="InterPro" id="IPR011639">
    <property type="entry name" value="MethylTrfase_TaqI-like_dom"/>
</dbReference>
<dbReference type="AlphaFoldDB" id="A0A854PLT0"/>
<name>A0A854PLT0_9LACO</name>
<sequence length="347" mass="39702">MTDEEKHKKFDVIIGNPPYQDETDGSNHQYKPIYHLFMDSAYNIGKIVELITPARFLSLSGATPKKWDKKMLNSTNLKIDYFNADSSKVFENVDIKGGVVVTHFDQDATYKPIKIFIPQTELRNIFAKVNEITDTTVSDHVYSPDSFRFTDILFTEHPDLQNRTDKSHAKAVASSVFNRYPEIFKEDAFENSVGVIGRKDNQRITLYTKKSYLKDPGDLMDYKLLIPGASGKGSYGEALATPIIAKPDEAHTQTFVAISNLKSEQEANNLLSYVKSKFFRALLGIMKTTQNNQAKRTWSLIPWQNFTDSSDIDWTKSISEIDQQLYEKYNLSQDEIDFIESHVKEMD</sequence>
<dbReference type="InterPro" id="IPR002052">
    <property type="entry name" value="DNA_methylase_N6_adenine_CS"/>
</dbReference>
<proteinExistence type="predicted"/>
<protein>
    <recommendedName>
        <fullName evidence="1">Type II methyltransferase M.TaqI-like domain-containing protein</fullName>
    </recommendedName>
</protein>
<dbReference type="RefSeq" id="WP_089150361.1">
    <property type="nucleotide sequence ID" value="NZ_LYQW01000029.1"/>
</dbReference>
<dbReference type="EMBL" id="LYQW01000029">
    <property type="protein sequence ID" value="OXC22270.1"/>
    <property type="molecule type" value="Genomic_DNA"/>
</dbReference>
<evidence type="ECO:0000259" key="1">
    <source>
        <dbReference type="Pfam" id="PF07669"/>
    </source>
</evidence>
<dbReference type="Pfam" id="PF07669">
    <property type="entry name" value="Eco57I"/>
    <property type="match status" value="1"/>
</dbReference>
<dbReference type="GO" id="GO:0003676">
    <property type="term" value="F:nucleic acid binding"/>
    <property type="evidence" value="ECO:0007669"/>
    <property type="project" value="InterPro"/>
</dbReference>